<gene>
    <name evidence="2" type="ORF">IA57_01305</name>
</gene>
<dbReference type="PROSITE" id="PS51257">
    <property type="entry name" value="PROKAR_LIPOPROTEIN"/>
    <property type="match status" value="1"/>
</dbReference>
<dbReference type="InterPro" id="IPR024311">
    <property type="entry name" value="Lipocalin-like"/>
</dbReference>
<proteinExistence type="predicted"/>
<evidence type="ECO:0000259" key="1">
    <source>
        <dbReference type="Pfam" id="PF13648"/>
    </source>
</evidence>
<dbReference type="OrthoDB" id="1143855at2"/>
<accession>A0A084TNL6</accession>
<feature type="domain" description="Lipocalin-like" evidence="1">
    <location>
        <begin position="25"/>
        <end position="116"/>
    </location>
</feature>
<comment type="caution">
    <text evidence="2">The sequence shown here is derived from an EMBL/GenBank/DDBJ whole genome shotgun (WGS) entry which is preliminary data.</text>
</comment>
<dbReference type="Pfam" id="PF13648">
    <property type="entry name" value="Lipocalin_4"/>
    <property type="match status" value="1"/>
</dbReference>
<keyword evidence="3" id="KW-1185">Reference proteome</keyword>
<protein>
    <recommendedName>
        <fullName evidence="1">Lipocalin-like domain-containing protein</fullName>
    </recommendedName>
</protein>
<organism evidence="2 3">
    <name type="scientific">Mangrovimonas yunxiaonensis</name>
    <dbReference type="NCBI Taxonomy" id="1197477"/>
    <lineage>
        <taxon>Bacteria</taxon>
        <taxon>Pseudomonadati</taxon>
        <taxon>Bacteroidota</taxon>
        <taxon>Flavobacteriia</taxon>
        <taxon>Flavobacteriales</taxon>
        <taxon>Flavobacteriaceae</taxon>
        <taxon>Mangrovimonas</taxon>
    </lineage>
</organism>
<evidence type="ECO:0000313" key="2">
    <source>
        <dbReference type="EMBL" id="KFB02302.1"/>
    </source>
</evidence>
<dbReference type="EMBL" id="JPFK01000002">
    <property type="protein sequence ID" value="KFB02302.1"/>
    <property type="molecule type" value="Genomic_DNA"/>
</dbReference>
<reference evidence="3" key="2">
    <citation type="submission" date="2014-07" db="EMBL/GenBank/DDBJ databases">
        <title>Genome sequence of Mangrovimonas yunxiaonensis.</title>
        <authorList>
            <person name="Li Y."/>
            <person name="Zheng T."/>
        </authorList>
    </citation>
    <scope>NUCLEOTIDE SEQUENCE [LARGE SCALE GENOMIC DNA]</scope>
    <source>
        <strain evidence="3">LY01</strain>
    </source>
</reference>
<dbReference type="Proteomes" id="UP000028521">
    <property type="component" value="Unassembled WGS sequence"/>
</dbReference>
<name>A0A084TNL6_9FLAO</name>
<dbReference type="STRING" id="1197477.IA57_01305"/>
<dbReference type="RefSeq" id="WP_036118225.1">
    <property type="nucleotide sequence ID" value="NZ_BMET01000002.1"/>
</dbReference>
<evidence type="ECO:0000313" key="3">
    <source>
        <dbReference type="Proteomes" id="UP000028521"/>
    </source>
</evidence>
<dbReference type="AlphaFoldDB" id="A0A084TNL6"/>
<sequence length="136" mass="15744">MRLFFSILLGTLLFSCSNTIDIQDLNGYWEIQEVTLANGTKKAYNFSNMVDFIAVKKDSSGIRKKMKPNLTGSYETSNIEEAFFIKQDGHDIKLYYKTPYSSWEETILELNKTQLKVVNQDGIVYTYKPYEPINID</sequence>
<dbReference type="eggNOG" id="ENOG5032S0M">
    <property type="taxonomic scope" value="Bacteria"/>
</dbReference>
<reference evidence="2 3" key="1">
    <citation type="journal article" date="2014" name="Genome Announc.">
        <title>Draft Genome Sequence of the Algicidal Bacterium Mangrovimonas yunxiaonensis Strain LY01.</title>
        <authorList>
            <person name="Li Y."/>
            <person name="Zhu H."/>
            <person name="Li C."/>
            <person name="Zhang H."/>
            <person name="Chen Z."/>
            <person name="Zheng W."/>
            <person name="Xu H."/>
            <person name="Zheng T."/>
        </authorList>
    </citation>
    <scope>NUCLEOTIDE SEQUENCE [LARGE SCALE GENOMIC DNA]</scope>
    <source>
        <strain evidence="2 3">LY01</strain>
    </source>
</reference>